<sequence>MDTAIRTRATLRTYGGDCRPPAARGSVGMGAGRASRTRSGVQYEGSGGSAR</sequence>
<proteinExistence type="predicted"/>
<evidence type="ECO:0000313" key="2">
    <source>
        <dbReference type="EMBL" id="BBJ46165.1"/>
    </source>
</evidence>
<protein>
    <submittedName>
        <fullName evidence="2">Uncharacterized protein</fullName>
    </submittedName>
</protein>
<reference evidence="2 3" key="1">
    <citation type="journal article" date="2020" name="Int. J. Syst. Evol. Microbiol.">
        <title>Reclassification of Streptomyces castelarensis and Streptomyces sporoclivatus as later heterotypic synonyms of Streptomyces antimycoticus.</title>
        <authorList>
            <person name="Komaki H."/>
            <person name="Tamura T."/>
        </authorList>
    </citation>
    <scope>NUCLEOTIDE SEQUENCE [LARGE SCALE GENOMIC DNA]</scope>
    <source>
        <strain evidence="2 3">NBRC 100767</strain>
    </source>
</reference>
<gene>
    <name evidence="2" type="ORF">SSPO_088830</name>
</gene>
<dbReference type="AlphaFoldDB" id="A0A499UVG0"/>
<evidence type="ECO:0000313" key="3">
    <source>
        <dbReference type="Proteomes" id="UP000463951"/>
    </source>
</evidence>
<dbReference type="Proteomes" id="UP000463951">
    <property type="component" value="Chromosome"/>
</dbReference>
<evidence type="ECO:0000256" key="1">
    <source>
        <dbReference type="SAM" id="MobiDB-lite"/>
    </source>
</evidence>
<feature type="region of interest" description="Disordered" evidence="1">
    <location>
        <begin position="13"/>
        <end position="51"/>
    </location>
</feature>
<accession>A0A499UVG0</accession>
<name>A0A499UVG0_9ACTN</name>
<organism evidence="2 3">
    <name type="scientific">Streptomyces antimycoticus</name>
    <dbReference type="NCBI Taxonomy" id="68175"/>
    <lineage>
        <taxon>Bacteria</taxon>
        <taxon>Bacillati</taxon>
        <taxon>Actinomycetota</taxon>
        <taxon>Actinomycetes</taxon>
        <taxon>Kitasatosporales</taxon>
        <taxon>Streptomycetaceae</taxon>
        <taxon>Streptomyces</taxon>
        <taxon>Streptomyces violaceusniger group</taxon>
    </lineage>
</organism>
<dbReference type="EMBL" id="AP019620">
    <property type="protein sequence ID" value="BBJ46165.1"/>
    <property type="molecule type" value="Genomic_DNA"/>
</dbReference>